<protein>
    <submittedName>
        <fullName evidence="3">Uncharacterized protein</fullName>
    </submittedName>
</protein>
<feature type="compositionally biased region" description="Basic and acidic residues" evidence="2">
    <location>
        <begin position="146"/>
        <end position="155"/>
    </location>
</feature>
<comment type="caution">
    <text evidence="3">The sequence shown here is derived from an EMBL/GenBank/DDBJ whole genome shotgun (WGS) entry which is preliminary data.</text>
</comment>
<accession>A0A4S3KL89</accession>
<gene>
    <name evidence="3" type="ORF">B1991_02430</name>
</gene>
<dbReference type="RefSeq" id="WP_136257122.1">
    <property type="nucleotide sequence ID" value="NZ_MWIO01000008.1"/>
</dbReference>
<sequence length="155" mass="17544">MTIGLRWKVAAALAALVLAALAWNGVSRYLAARHADELIQESRRAAALQAEQAKARARQRHDQLARDLRQRREELASNYRQVADQAREYQARRVVQLERQQEQDRRVAASYLLDENQQCANGIVIDRRGSTFTQARGRGGGPIRCQGDKALEPLR</sequence>
<dbReference type="EMBL" id="MWIO01000008">
    <property type="protein sequence ID" value="THD09470.1"/>
    <property type="molecule type" value="Genomic_DNA"/>
</dbReference>
<evidence type="ECO:0000256" key="2">
    <source>
        <dbReference type="SAM" id="MobiDB-lite"/>
    </source>
</evidence>
<evidence type="ECO:0000313" key="3">
    <source>
        <dbReference type="EMBL" id="THD09470.1"/>
    </source>
</evidence>
<reference evidence="3 4" key="1">
    <citation type="submission" date="2017-02" db="EMBL/GenBank/DDBJ databases">
        <title>Whole genome sequencing of Rhodanobacter lindaniclasticus DSM 17932.</title>
        <authorList>
            <person name="Kumar S."/>
            <person name="Patil P."/>
            <person name="Patil P.B."/>
        </authorList>
    </citation>
    <scope>NUCLEOTIDE SEQUENCE [LARGE SCALE GENOMIC DNA]</scope>
    <source>
        <strain evidence="3 4">DSM 17932</strain>
    </source>
</reference>
<dbReference type="OrthoDB" id="5954979at2"/>
<evidence type="ECO:0000256" key="1">
    <source>
        <dbReference type="SAM" id="Coils"/>
    </source>
</evidence>
<name>A0A4S3KL89_9GAMM</name>
<dbReference type="AlphaFoldDB" id="A0A4S3KL89"/>
<dbReference type="Proteomes" id="UP000306317">
    <property type="component" value="Unassembled WGS sequence"/>
</dbReference>
<keyword evidence="1" id="KW-0175">Coiled coil</keyword>
<organism evidence="3 4">
    <name type="scientific">Rhodanobacter lindaniclasticus</name>
    <dbReference type="NCBI Taxonomy" id="75310"/>
    <lineage>
        <taxon>Bacteria</taxon>
        <taxon>Pseudomonadati</taxon>
        <taxon>Pseudomonadota</taxon>
        <taxon>Gammaproteobacteria</taxon>
        <taxon>Lysobacterales</taxon>
        <taxon>Rhodanobacteraceae</taxon>
        <taxon>Rhodanobacter</taxon>
    </lineage>
</organism>
<feature type="region of interest" description="Disordered" evidence="2">
    <location>
        <begin position="133"/>
        <end position="155"/>
    </location>
</feature>
<keyword evidence="4" id="KW-1185">Reference proteome</keyword>
<feature type="coiled-coil region" evidence="1">
    <location>
        <begin position="47"/>
        <end position="92"/>
    </location>
</feature>
<proteinExistence type="predicted"/>
<evidence type="ECO:0000313" key="4">
    <source>
        <dbReference type="Proteomes" id="UP000306317"/>
    </source>
</evidence>